<sequence>MRMDRVYFFFICVLTRSGLDAKPRRLLWSLLAEVFSSAQTIQAKLTLSVVDRVRCRSMFVILPDLLDLAHHLPYYPFILWQAWRVFATQLFHLAGTTARTWKR</sequence>
<evidence type="ECO:0000313" key="2">
    <source>
        <dbReference type="Proteomes" id="UP001203297"/>
    </source>
</evidence>
<dbReference type="Proteomes" id="UP001203297">
    <property type="component" value="Unassembled WGS sequence"/>
</dbReference>
<reference evidence="1" key="1">
    <citation type="journal article" date="2022" name="New Phytol.">
        <title>Evolutionary transition to the ectomycorrhizal habit in the genomes of a hyperdiverse lineage of mushroom-forming fungi.</title>
        <authorList>
            <person name="Looney B."/>
            <person name="Miyauchi S."/>
            <person name="Morin E."/>
            <person name="Drula E."/>
            <person name="Courty P.E."/>
            <person name="Kohler A."/>
            <person name="Kuo A."/>
            <person name="LaButti K."/>
            <person name="Pangilinan J."/>
            <person name="Lipzen A."/>
            <person name="Riley R."/>
            <person name="Andreopoulos W."/>
            <person name="He G."/>
            <person name="Johnson J."/>
            <person name="Nolan M."/>
            <person name="Tritt A."/>
            <person name="Barry K.W."/>
            <person name="Grigoriev I.V."/>
            <person name="Nagy L.G."/>
            <person name="Hibbett D."/>
            <person name="Henrissat B."/>
            <person name="Matheny P.B."/>
            <person name="Labbe J."/>
            <person name="Martin F.M."/>
        </authorList>
    </citation>
    <scope>NUCLEOTIDE SEQUENCE</scope>
    <source>
        <strain evidence="1">BPL690</strain>
    </source>
</reference>
<evidence type="ECO:0000313" key="1">
    <source>
        <dbReference type="EMBL" id="KAI0292964.1"/>
    </source>
</evidence>
<organism evidence="1 2">
    <name type="scientific">Multifurca ochricompacta</name>
    <dbReference type="NCBI Taxonomy" id="376703"/>
    <lineage>
        <taxon>Eukaryota</taxon>
        <taxon>Fungi</taxon>
        <taxon>Dikarya</taxon>
        <taxon>Basidiomycota</taxon>
        <taxon>Agaricomycotina</taxon>
        <taxon>Agaricomycetes</taxon>
        <taxon>Russulales</taxon>
        <taxon>Russulaceae</taxon>
        <taxon>Multifurca</taxon>
    </lineage>
</organism>
<protein>
    <submittedName>
        <fullName evidence="1">Uncharacterized protein</fullName>
    </submittedName>
</protein>
<dbReference type="EMBL" id="WTXG01000108">
    <property type="protein sequence ID" value="KAI0292964.1"/>
    <property type="molecule type" value="Genomic_DNA"/>
</dbReference>
<proteinExistence type="predicted"/>
<dbReference type="AlphaFoldDB" id="A0AAD4LW69"/>
<gene>
    <name evidence="1" type="ORF">B0F90DRAFT_1767435</name>
</gene>
<comment type="caution">
    <text evidence="1">The sequence shown here is derived from an EMBL/GenBank/DDBJ whole genome shotgun (WGS) entry which is preliminary data.</text>
</comment>
<accession>A0AAD4LW69</accession>
<name>A0AAD4LW69_9AGAM</name>
<keyword evidence="2" id="KW-1185">Reference proteome</keyword>